<comment type="similarity">
    <text evidence="6">Belongs to the PINc/VapC protein family.</text>
</comment>
<gene>
    <name evidence="6" type="primary">vapC</name>
    <name evidence="8" type="ORF">EFY79_15175</name>
</gene>
<evidence type="ECO:0000256" key="6">
    <source>
        <dbReference type="HAMAP-Rule" id="MF_00265"/>
    </source>
</evidence>
<keyword evidence="5 6" id="KW-0460">Magnesium</keyword>
<organism evidence="8 9">
    <name type="scientific">Hanamia caeni</name>
    <dbReference type="NCBI Taxonomy" id="2294116"/>
    <lineage>
        <taxon>Bacteria</taxon>
        <taxon>Pseudomonadati</taxon>
        <taxon>Bacteroidota</taxon>
        <taxon>Chitinophagia</taxon>
        <taxon>Chitinophagales</taxon>
        <taxon>Chitinophagaceae</taxon>
        <taxon>Hanamia</taxon>
    </lineage>
</organism>
<dbReference type="InterPro" id="IPR002716">
    <property type="entry name" value="PIN_dom"/>
</dbReference>
<evidence type="ECO:0000256" key="1">
    <source>
        <dbReference type="ARBA" id="ARBA00022649"/>
    </source>
</evidence>
<protein>
    <recommendedName>
        <fullName evidence="6">Ribonuclease VapC</fullName>
        <shortName evidence="6">RNase VapC</shortName>
        <ecNumber evidence="6">3.1.-.-</ecNumber>
    </recommendedName>
    <alternativeName>
        <fullName evidence="6">Toxin VapC</fullName>
    </alternativeName>
</protein>
<dbReference type="HAMAP" id="MF_00265">
    <property type="entry name" value="VapC_Nob1"/>
    <property type="match status" value="1"/>
</dbReference>
<keyword evidence="9" id="KW-1185">Reference proteome</keyword>
<dbReference type="EMBL" id="RJJR01000013">
    <property type="protein sequence ID" value="RNI34517.1"/>
    <property type="molecule type" value="Genomic_DNA"/>
</dbReference>
<dbReference type="InterPro" id="IPR029060">
    <property type="entry name" value="PIN-like_dom_sf"/>
</dbReference>
<comment type="function">
    <text evidence="6">Toxic component of a toxin-antitoxin (TA) system. An RNase.</text>
</comment>
<dbReference type="PANTHER" id="PTHR42740">
    <property type="entry name" value="RIBONUCLEASE VAPC3"/>
    <property type="match status" value="1"/>
</dbReference>
<evidence type="ECO:0000259" key="7">
    <source>
        <dbReference type="Pfam" id="PF01850"/>
    </source>
</evidence>
<sequence length="141" mass="16162">MISGTIIDTSVWIDYFNTITSNETNTADKLLEDKSVIILPVILQEILQGIREKETFDSVKGLLLSLDFFQFNGIETAIDAASLYRFLKTKRVTVRKPNDCLIAVICINNNIPLLHNDKDFDNIAKHTSLKIYKTEKWQKLK</sequence>
<comment type="cofactor">
    <cofactor evidence="6">
        <name>Mg(2+)</name>
        <dbReference type="ChEBI" id="CHEBI:18420"/>
    </cofactor>
</comment>
<dbReference type="GO" id="GO:0090729">
    <property type="term" value="F:toxin activity"/>
    <property type="evidence" value="ECO:0007669"/>
    <property type="project" value="UniProtKB-KW"/>
</dbReference>
<dbReference type="Pfam" id="PF01850">
    <property type="entry name" value="PIN"/>
    <property type="match status" value="1"/>
</dbReference>
<keyword evidence="1 6" id="KW-1277">Toxin-antitoxin system</keyword>
<dbReference type="GO" id="GO:0016787">
    <property type="term" value="F:hydrolase activity"/>
    <property type="evidence" value="ECO:0007669"/>
    <property type="project" value="UniProtKB-KW"/>
</dbReference>
<keyword evidence="6" id="KW-0800">Toxin</keyword>
<keyword evidence="3 6" id="KW-0479">Metal-binding</keyword>
<dbReference type="GO" id="GO:0004540">
    <property type="term" value="F:RNA nuclease activity"/>
    <property type="evidence" value="ECO:0007669"/>
    <property type="project" value="InterPro"/>
</dbReference>
<dbReference type="InterPro" id="IPR022907">
    <property type="entry name" value="VapC_family"/>
</dbReference>
<dbReference type="RefSeq" id="WP_123121576.1">
    <property type="nucleotide sequence ID" value="NZ_RJJR01000013.1"/>
</dbReference>
<dbReference type="InterPro" id="IPR051749">
    <property type="entry name" value="PINc/VapC_TA_RNase"/>
</dbReference>
<name>A0A3M9NB45_9BACT</name>
<proteinExistence type="inferred from homology"/>
<dbReference type="GO" id="GO:0000287">
    <property type="term" value="F:magnesium ion binding"/>
    <property type="evidence" value="ECO:0007669"/>
    <property type="project" value="UniProtKB-UniRule"/>
</dbReference>
<dbReference type="Gene3D" id="3.40.50.1010">
    <property type="entry name" value="5'-nuclease"/>
    <property type="match status" value="1"/>
</dbReference>
<dbReference type="PANTHER" id="PTHR42740:SF1">
    <property type="entry name" value="RIBONUCLEASE VAPC3"/>
    <property type="match status" value="1"/>
</dbReference>
<evidence type="ECO:0000313" key="8">
    <source>
        <dbReference type="EMBL" id="RNI34517.1"/>
    </source>
</evidence>
<feature type="binding site" evidence="6">
    <location>
        <position position="99"/>
    </location>
    <ligand>
        <name>Mg(2+)</name>
        <dbReference type="ChEBI" id="CHEBI:18420"/>
    </ligand>
</feature>
<evidence type="ECO:0000256" key="4">
    <source>
        <dbReference type="ARBA" id="ARBA00022801"/>
    </source>
</evidence>
<evidence type="ECO:0000313" key="9">
    <source>
        <dbReference type="Proteomes" id="UP000267223"/>
    </source>
</evidence>
<evidence type="ECO:0000256" key="3">
    <source>
        <dbReference type="ARBA" id="ARBA00022723"/>
    </source>
</evidence>
<evidence type="ECO:0000256" key="2">
    <source>
        <dbReference type="ARBA" id="ARBA00022722"/>
    </source>
</evidence>
<feature type="binding site" evidence="6">
    <location>
        <position position="8"/>
    </location>
    <ligand>
        <name>Mg(2+)</name>
        <dbReference type="ChEBI" id="CHEBI:18420"/>
    </ligand>
</feature>
<accession>A0A3M9NB45</accession>
<comment type="caution">
    <text evidence="8">The sequence shown here is derived from an EMBL/GenBank/DDBJ whole genome shotgun (WGS) entry which is preliminary data.</text>
</comment>
<keyword evidence="2 6" id="KW-0540">Nuclease</keyword>
<keyword evidence="4 6" id="KW-0378">Hydrolase</keyword>
<evidence type="ECO:0000256" key="5">
    <source>
        <dbReference type="ARBA" id="ARBA00022842"/>
    </source>
</evidence>
<dbReference type="AlphaFoldDB" id="A0A3M9NB45"/>
<dbReference type="OrthoDB" id="9811788at2"/>
<dbReference type="Proteomes" id="UP000267223">
    <property type="component" value="Unassembled WGS sequence"/>
</dbReference>
<dbReference type="EC" id="3.1.-.-" evidence="6"/>
<reference evidence="8 9" key="1">
    <citation type="submission" date="2018-11" db="EMBL/GenBank/DDBJ databases">
        <title>Draft genome sequence of Ferruginibacter sp. BO-59.</title>
        <authorList>
            <person name="Im W.T."/>
        </authorList>
    </citation>
    <scope>NUCLEOTIDE SEQUENCE [LARGE SCALE GENOMIC DNA]</scope>
    <source>
        <strain evidence="8 9">BO-59</strain>
    </source>
</reference>
<dbReference type="SUPFAM" id="SSF88723">
    <property type="entry name" value="PIN domain-like"/>
    <property type="match status" value="1"/>
</dbReference>
<feature type="domain" description="PIN" evidence="7">
    <location>
        <begin position="6"/>
        <end position="125"/>
    </location>
</feature>